<dbReference type="RefSeq" id="WP_240567227.1">
    <property type="nucleotide sequence ID" value="NZ_JAKVPY010000004.1"/>
</dbReference>
<dbReference type="InterPro" id="IPR029044">
    <property type="entry name" value="Nucleotide-diphossugar_trans"/>
</dbReference>
<organism evidence="1 2">
    <name type="scientific">Halomonas flagellata</name>
    <dbReference type="NCBI Taxonomy" id="2920385"/>
    <lineage>
        <taxon>Bacteria</taxon>
        <taxon>Pseudomonadati</taxon>
        <taxon>Pseudomonadota</taxon>
        <taxon>Gammaproteobacteria</taxon>
        <taxon>Oceanospirillales</taxon>
        <taxon>Halomonadaceae</taxon>
        <taxon>Halomonas</taxon>
    </lineage>
</organism>
<reference evidence="1 2" key="1">
    <citation type="submission" date="2022-02" db="EMBL/GenBank/DDBJ databases">
        <title>Halomonas fukangensis sp. nov., a halophilic bacterium isolated from a bulk soil of Kalidium foliatum at Fukang.</title>
        <authorList>
            <person name="Huang Y."/>
        </authorList>
    </citation>
    <scope>NUCLEOTIDE SEQUENCE [LARGE SCALE GENOMIC DNA]</scope>
    <source>
        <strain evidence="1 2">EGI 63088</strain>
    </source>
</reference>
<comment type="caution">
    <text evidence="1">The sequence shown here is derived from an EMBL/GenBank/DDBJ whole genome shotgun (WGS) entry which is preliminary data.</text>
</comment>
<sequence>MSADFPLAILAKAPIPGETKTRLIPVLGAEGAARLHAALLCHTLKVAINATAAHQITLWTALDHSHPLFLELADRYDIELRAQPEGDLGDRMHRALSTMKGSGLLIGSDCPALTPTLLAECHDALEEAEVVLLPAEDGGYGLVGVRHPDARLFQDIAWGTAEVMTTTRQRIDALGWRLSCPARVWDVDRPQDLQRLALGFPRLGRCLKVE</sequence>
<gene>
    <name evidence="1" type="ORF">MKP05_04520</name>
</gene>
<dbReference type="SUPFAM" id="SSF53448">
    <property type="entry name" value="Nucleotide-diphospho-sugar transferases"/>
    <property type="match status" value="1"/>
</dbReference>
<name>A0ABS9RRA7_9GAMM</name>
<dbReference type="Proteomes" id="UP001202117">
    <property type="component" value="Unassembled WGS sequence"/>
</dbReference>
<proteinExistence type="predicted"/>
<evidence type="ECO:0000313" key="2">
    <source>
        <dbReference type="Proteomes" id="UP001202117"/>
    </source>
</evidence>
<dbReference type="PANTHER" id="PTHR36529:SF1">
    <property type="entry name" value="GLYCOSYLTRANSFERASE"/>
    <property type="match status" value="1"/>
</dbReference>
<dbReference type="InterPro" id="IPR018641">
    <property type="entry name" value="Trfase_1_rSAM/seldom-assoc"/>
</dbReference>
<dbReference type="Gene3D" id="3.90.550.10">
    <property type="entry name" value="Spore Coat Polysaccharide Biosynthesis Protein SpsA, Chain A"/>
    <property type="match status" value="1"/>
</dbReference>
<dbReference type="Pfam" id="PF09837">
    <property type="entry name" value="DUF2064"/>
    <property type="match status" value="1"/>
</dbReference>
<dbReference type="EMBL" id="JAKVPY010000004">
    <property type="protein sequence ID" value="MCH4562398.1"/>
    <property type="molecule type" value="Genomic_DNA"/>
</dbReference>
<dbReference type="PANTHER" id="PTHR36529">
    <property type="entry name" value="SLL1095 PROTEIN"/>
    <property type="match status" value="1"/>
</dbReference>
<evidence type="ECO:0000313" key="1">
    <source>
        <dbReference type="EMBL" id="MCH4562398.1"/>
    </source>
</evidence>
<keyword evidence="2" id="KW-1185">Reference proteome</keyword>
<dbReference type="NCBIfam" id="TIGR04282">
    <property type="entry name" value="glyco_like_cofC"/>
    <property type="match status" value="1"/>
</dbReference>
<protein>
    <submittedName>
        <fullName evidence="1">TIGR04282 family arsenosugar biosynthesis glycosyltransferase</fullName>
    </submittedName>
</protein>
<accession>A0ABS9RRA7</accession>